<sequence>MTIPFLGNSQFSYIGAGVALRTTIINKPQLKGLDKTKTRATTFEINGMYRPLRFFAIGANISIPVNEATNFSFEEAETNSGNPFNGFGSSGFGANKYSEYIPETFEYTVEQSMAVTFKARLYAFINSGLYFDFRFSIMSLTESLIIERDAQVNIPDIDINEREQTGVFFPGFGVGLHEHLGKHIFIDLSVNFDFMNIKNDGFTSDEVVYTGPDSDVYEVTFEDLISGKKNSHVFQFSLGYIF</sequence>
<keyword evidence="2" id="KW-1185">Reference proteome</keyword>
<evidence type="ECO:0000313" key="1">
    <source>
        <dbReference type="EMBL" id="NEN23523.1"/>
    </source>
</evidence>
<reference evidence="1 2" key="1">
    <citation type="submission" date="2020-02" db="EMBL/GenBank/DDBJ databases">
        <title>Out from the shadows clarifying the taxonomy of the family Cryomorphaceae and related taxa by utilizing the GTDB taxonomic framework.</title>
        <authorList>
            <person name="Bowman J.P."/>
        </authorList>
    </citation>
    <scope>NUCLEOTIDE SEQUENCE [LARGE SCALE GENOMIC DNA]</scope>
    <source>
        <strain evidence="1 2">QSSC 1-22</strain>
    </source>
</reference>
<evidence type="ECO:0008006" key="3">
    <source>
        <dbReference type="Google" id="ProtNLM"/>
    </source>
</evidence>
<dbReference type="EMBL" id="JAAGVY010000012">
    <property type="protein sequence ID" value="NEN23523.1"/>
    <property type="molecule type" value="Genomic_DNA"/>
</dbReference>
<comment type="caution">
    <text evidence="1">The sequence shown here is derived from an EMBL/GenBank/DDBJ whole genome shotgun (WGS) entry which is preliminary data.</text>
</comment>
<organism evidence="1 2">
    <name type="scientific">Cryomorpha ignava</name>
    <dbReference type="NCBI Taxonomy" id="101383"/>
    <lineage>
        <taxon>Bacteria</taxon>
        <taxon>Pseudomonadati</taxon>
        <taxon>Bacteroidota</taxon>
        <taxon>Flavobacteriia</taxon>
        <taxon>Flavobacteriales</taxon>
        <taxon>Cryomorphaceae</taxon>
        <taxon>Cryomorpha</taxon>
    </lineage>
</organism>
<gene>
    <name evidence="1" type="ORF">G3O08_08420</name>
</gene>
<accession>A0A7K3WPD7</accession>
<dbReference type="AlphaFoldDB" id="A0A7K3WPD7"/>
<protein>
    <recommendedName>
        <fullName evidence="3">Outer membrane protein beta-barrel domain-containing protein</fullName>
    </recommendedName>
</protein>
<proteinExistence type="predicted"/>
<name>A0A7K3WPD7_9FLAO</name>
<evidence type="ECO:0000313" key="2">
    <source>
        <dbReference type="Proteomes" id="UP000486602"/>
    </source>
</evidence>
<dbReference type="Proteomes" id="UP000486602">
    <property type="component" value="Unassembled WGS sequence"/>
</dbReference>